<feature type="transmembrane region" description="Helical" evidence="7">
    <location>
        <begin position="53"/>
        <end position="72"/>
    </location>
</feature>
<dbReference type="Proteomes" id="UP001165541">
    <property type="component" value="Unassembled WGS sequence"/>
</dbReference>
<dbReference type="Pfam" id="PF07681">
    <property type="entry name" value="DoxX"/>
    <property type="match status" value="1"/>
</dbReference>
<dbReference type="RefSeq" id="WP_251776810.1">
    <property type="nucleotide sequence ID" value="NZ_JAMKFE010000002.1"/>
</dbReference>
<evidence type="ECO:0000313" key="9">
    <source>
        <dbReference type="Proteomes" id="UP001165541"/>
    </source>
</evidence>
<reference evidence="8" key="1">
    <citation type="submission" date="2022-05" db="EMBL/GenBank/DDBJ databases">
        <title>Schlegelella sp. nov., isolated from mangrove soil.</title>
        <authorList>
            <person name="Liu Y."/>
            <person name="Ge X."/>
            <person name="Liu W."/>
        </authorList>
    </citation>
    <scope>NUCLEOTIDE SEQUENCE</scope>
    <source>
        <strain evidence="8">S2-27</strain>
    </source>
</reference>
<evidence type="ECO:0000256" key="3">
    <source>
        <dbReference type="ARBA" id="ARBA00022475"/>
    </source>
</evidence>
<proteinExistence type="inferred from homology"/>
<evidence type="ECO:0000256" key="5">
    <source>
        <dbReference type="ARBA" id="ARBA00022989"/>
    </source>
</evidence>
<evidence type="ECO:0000313" key="8">
    <source>
        <dbReference type="EMBL" id="MCM5678672.1"/>
    </source>
</evidence>
<dbReference type="PANTHER" id="PTHR33452">
    <property type="entry name" value="OXIDOREDUCTASE CATD-RELATED"/>
    <property type="match status" value="1"/>
</dbReference>
<keyword evidence="9" id="KW-1185">Reference proteome</keyword>
<keyword evidence="5 7" id="KW-1133">Transmembrane helix</keyword>
<keyword evidence="6 7" id="KW-0472">Membrane</keyword>
<sequence>MPLLFRSPGHAALLLRVALGVMWITHGLVLKLMTFGIDGFAGWMSSQGLPSVLAWPVVLAEIAGGTAIVLGVHGRWVSLALLPILLGATHIHAGNGWVFTNPNGGWEYPVFLIVASIAHFLLGDGVLALKRERL</sequence>
<feature type="transmembrane region" description="Helical" evidence="7">
    <location>
        <begin position="110"/>
        <end position="129"/>
    </location>
</feature>
<dbReference type="EMBL" id="JAMKFE010000002">
    <property type="protein sequence ID" value="MCM5678672.1"/>
    <property type="molecule type" value="Genomic_DNA"/>
</dbReference>
<dbReference type="InterPro" id="IPR051907">
    <property type="entry name" value="DoxX-like_oxidoreductase"/>
</dbReference>
<comment type="similarity">
    <text evidence="2">Belongs to the DoxX family.</text>
</comment>
<feature type="transmembrane region" description="Helical" evidence="7">
    <location>
        <begin position="12"/>
        <end position="33"/>
    </location>
</feature>
<evidence type="ECO:0000256" key="4">
    <source>
        <dbReference type="ARBA" id="ARBA00022692"/>
    </source>
</evidence>
<evidence type="ECO:0000256" key="2">
    <source>
        <dbReference type="ARBA" id="ARBA00006679"/>
    </source>
</evidence>
<feature type="transmembrane region" description="Helical" evidence="7">
    <location>
        <begin position="79"/>
        <end position="98"/>
    </location>
</feature>
<evidence type="ECO:0000256" key="1">
    <source>
        <dbReference type="ARBA" id="ARBA00004651"/>
    </source>
</evidence>
<name>A0ABT0YIX6_9BURK</name>
<keyword evidence="4 7" id="KW-0812">Transmembrane</keyword>
<dbReference type="PANTHER" id="PTHR33452:SF1">
    <property type="entry name" value="INNER MEMBRANE PROTEIN YPHA-RELATED"/>
    <property type="match status" value="1"/>
</dbReference>
<evidence type="ECO:0000256" key="7">
    <source>
        <dbReference type="SAM" id="Phobius"/>
    </source>
</evidence>
<comment type="subcellular location">
    <subcellularLocation>
        <location evidence="1">Cell membrane</location>
        <topology evidence="1">Multi-pass membrane protein</topology>
    </subcellularLocation>
</comment>
<organism evidence="8 9">
    <name type="scientific">Caldimonas mangrovi</name>
    <dbReference type="NCBI Taxonomy" id="2944811"/>
    <lineage>
        <taxon>Bacteria</taxon>
        <taxon>Pseudomonadati</taxon>
        <taxon>Pseudomonadota</taxon>
        <taxon>Betaproteobacteria</taxon>
        <taxon>Burkholderiales</taxon>
        <taxon>Sphaerotilaceae</taxon>
        <taxon>Caldimonas</taxon>
    </lineage>
</organism>
<protein>
    <submittedName>
        <fullName evidence="8">DoxX family protein</fullName>
    </submittedName>
</protein>
<evidence type="ECO:0000256" key="6">
    <source>
        <dbReference type="ARBA" id="ARBA00023136"/>
    </source>
</evidence>
<dbReference type="InterPro" id="IPR032808">
    <property type="entry name" value="DoxX"/>
</dbReference>
<comment type="caution">
    <text evidence="8">The sequence shown here is derived from an EMBL/GenBank/DDBJ whole genome shotgun (WGS) entry which is preliminary data.</text>
</comment>
<keyword evidence="3" id="KW-1003">Cell membrane</keyword>
<gene>
    <name evidence="8" type="ORF">M8A51_03890</name>
</gene>
<accession>A0ABT0YIX6</accession>